<evidence type="ECO:0000256" key="1">
    <source>
        <dbReference type="SAM" id="Phobius"/>
    </source>
</evidence>
<organism evidence="3">
    <name type="scientific">Pseudictyota dubia</name>
    <dbReference type="NCBI Taxonomy" id="2749911"/>
    <lineage>
        <taxon>Eukaryota</taxon>
        <taxon>Sar</taxon>
        <taxon>Stramenopiles</taxon>
        <taxon>Ochrophyta</taxon>
        <taxon>Bacillariophyta</taxon>
        <taxon>Mediophyceae</taxon>
        <taxon>Biddulphiophycidae</taxon>
        <taxon>Eupodiscales</taxon>
        <taxon>Odontellaceae</taxon>
        <taxon>Pseudictyota</taxon>
    </lineage>
</organism>
<dbReference type="Gene3D" id="3.40.50.410">
    <property type="entry name" value="von Willebrand factor, type A domain"/>
    <property type="match status" value="1"/>
</dbReference>
<dbReference type="SMART" id="SM00327">
    <property type="entry name" value="VWA"/>
    <property type="match status" value="1"/>
</dbReference>
<accession>A0A7R9VYY4</accession>
<dbReference type="PANTHER" id="PTHR10166">
    <property type="entry name" value="VOLTAGE-DEPENDENT CALCIUM CHANNEL SUBUNIT ALPHA-2/DELTA-RELATED"/>
    <property type="match status" value="1"/>
</dbReference>
<dbReference type="InterPro" id="IPR051173">
    <property type="entry name" value="Ca_channel_alpha-2/delta"/>
</dbReference>
<keyword evidence="1" id="KW-0812">Transmembrane</keyword>
<dbReference type="Pfam" id="PF13519">
    <property type="entry name" value="VWA_2"/>
    <property type="match status" value="1"/>
</dbReference>
<dbReference type="PROSITE" id="PS50234">
    <property type="entry name" value="VWFA"/>
    <property type="match status" value="1"/>
</dbReference>
<evidence type="ECO:0000313" key="3">
    <source>
        <dbReference type="EMBL" id="CAD8308405.1"/>
    </source>
</evidence>
<dbReference type="InterPro" id="IPR002035">
    <property type="entry name" value="VWF_A"/>
</dbReference>
<dbReference type="GO" id="GO:0005891">
    <property type="term" value="C:voltage-gated calcium channel complex"/>
    <property type="evidence" value="ECO:0007669"/>
    <property type="project" value="TreeGrafter"/>
</dbReference>
<proteinExistence type="predicted"/>
<dbReference type="PANTHER" id="PTHR10166:SF37">
    <property type="entry name" value="STOLID, ISOFORM H"/>
    <property type="match status" value="1"/>
</dbReference>
<name>A0A7R9VYY4_9STRA</name>
<dbReference type="InterPro" id="IPR036465">
    <property type="entry name" value="vWFA_dom_sf"/>
</dbReference>
<reference evidence="3" key="1">
    <citation type="submission" date="2021-01" db="EMBL/GenBank/DDBJ databases">
        <authorList>
            <person name="Corre E."/>
            <person name="Pelletier E."/>
            <person name="Niang G."/>
            <person name="Scheremetjew M."/>
            <person name="Finn R."/>
            <person name="Kale V."/>
            <person name="Holt S."/>
            <person name="Cochrane G."/>
            <person name="Meng A."/>
            <person name="Brown T."/>
            <person name="Cohen L."/>
        </authorList>
    </citation>
    <scope>NUCLEOTIDE SEQUENCE</scope>
    <source>
        <strain evidence="3">CCMP147</strain>
    </source>
</reference>
<gene>
    <name evidence="3" type="ORF">TDUB1175_LOCUS8841</name>
</gene>
<evidence type="ECO:0000259" key="2">
    <source>
        <dbReference type="PROSITE" id="PS50234"/>
    </source>
</evidence>
<keyword evidence="1" id="KW-1133">Transmembrane helix</keyword>
<keyword evidence="1" id="KW-0472">Membrane</keyword>
<dbReference type="GO" id="GO:0005245">
    <property type="term" value="F:voltage-gated calcium channel activity"/>
    <property type="evidence" value="ECO:0007669"/>
    <property type="project" value="TreeGrafter"/>
</dbReference>
<protein>
    <recommendedName>
        <fullName evidence="2">VWFA domain-containing protein</fullName>
    </recommendedName>
</protein>
<dbReference type="AlphaFoldDB" id="A0A7R9VYY4"/>
<feature type="domain" description="VWFA" evidence="2">
    <location>
        <begin position="178"/>
        <end position="362"/>
    </location>
</feature>
<sequence length="584" mass="64382">MLRLEVNVLAYRNAVESAYNSRCSSNTLNTCQKNNYDECSSLYPNQTCPSSDFAVISQCGKGELCNGLFDWSVSTVRLPRALADGPGNNPTDPQIIETICYSRQTDNFLKNLFGRNDSFWEDRGMSYRPAMYFGGADGAFRIFPGRQSASCGAYDPRSRAWYLAAVPWYISESSGGKDVVLIVDNSKSVGDDYKLSLFQNASRQIISSLTEFDRIALVTFNENAEVAGGYSTLMEATEETLNVLKRAIDEMKPMGRTNYLAGFAEAFNVLKNSEVPYFGPKCNTAILFITDQPSNYPGDVGAEEVITFIEGEMASFAAANSTQIFTYSSMDNKQIREISCGTDGIWVGLTNTTKVEDVFNNFNQFYALGLGNKENRNITAWAGPYTFFTGGIRGISVSALVYDRTINPALFLGAVGADLTMDKIENILGYGGAKAEETVKTIMESLKDTPTVICPIRLAECGLEAARRYQGGPLSVCDKSCENITGYLPKQCSGQDEYPDDLWANTALEDETYQDRVCCQVGESTTSSRCPWIDTYGEPALSNMEIFGIICAAIVGCEIFACVYWQTGCTYLKCKRKKPEPYAQ</sequence>
<dbReference type="EMBL" id="HBED01017660">
    <property type="protein sequence ID" value="CAD8308405.1"/>
    <property type="molecule type" value="Transcribed_RNA"/>
</dbReference>
<dbReference type="SUPFAM" id="SSF53300">
    <property type="entry name" value="vWA-like"/>
    <property type="match status" value="1"/>
</dbReference>
<feature type="transmembrane region" description="Helical" evidence="1">
    <location>
        <begin position="546"/>
        <end position="567"/>
    </location>
</feature>